<feature type="compositionally biased region" description="Basic and acidic residues" evidence="1">
    <location>
        <begin position="113"/>
        <end position="128"/>
    </location>
</feature>
<evidence type="ECO:0000313" key="2">
    <source>
        <dbReference type="EMBL" id="RAL09706.1"/>
    </source>
</evidence>
<organism evidence="2 3">
    <name type="scientific">Aspergillus homomorphus (strain CBS 101889)</name>
    <dbReference type="NCBI Taxonomy" id="1450537"/>
    <lineage>
        <taxon>Eukaryota</taxon>
        <taxon>Fungi</taxon>
        <taxon>Dikarya</taxon>
        <taxon>Ascomycota</taxon>
        <taxon>Pezizomycotina</taxon>
        <taxon>Eurotiomycetes</taxon>
        <taxon>Eurotiomycetidae</taxon>
        <taxon>Eurotiales</taxon>
        <taxon>Aspergillaceae</taxon>
        <taxon>Aspergillus</taxon>
        <taxon>Aspergillus subgen. Circumdati</taxon>
    </lineage>
</organism>
<proteinExistence type="predicted"/>
<feature type="compositionally biased region" description="Polar residues" evidence="1">
    <location>
        <begin position="145"/>
        <end position="157"/>
    </location>
</feature>
<accession>A0A395HQ18</accession>
<evidence type="ECO:0000313" key="3">
    <source>
        <dbReference type="Proteomes" id="UP000248961"/>
    </source>
</evidence>
<dbReference type="Proteomes" id="UP000248961">
    <property type="component" value="Unassembled WGS sequence"/>
</dbReference>
<evidence type="ECO:0000256" key="1">
    <source>
        <dbReference type="SAM" id="MobiDB-lite"/>
    </source>
</evidence>
<reference evidence="2 3" key="1">
    <citation type="submission" date="2018-02" db="EMBL/GenBank/DDBJ databases">
        <title>The genomes of Aspergillus section Nigri reveals drivers in fungal speciation.</title>
        <authorList>
            <consortium name="DOE Joint Genome Institute"/>
            <person name="Vesth T.C."/>
            <person name="Nybo J."/>
            <person name="Theobald S."/>
            <person name="Brandl J."/>
            <person name="Frisvad J.C."/>
            <person name="Nielsen K.F."/>
            <person name="Lyhne E.K."/>
            <person name="Kogle M.E."/>
            <person name="Kuo A."/>
            <person name="Riley R."/>
            <person name="Clum A."/>
            <person name="Nolan M."/>
            <person name="Lipzen A."/>
            <person name="Salamov A."/>
            <person name="Henrissat B."/>
            <person name="Wiebenga A."/>
            <person name="De vries R.P."/>
            <person name="Grigoriev I.V."/>
            <person name="Mortensen U.H."/>
            <person name="Andersen M.R."/>
            <person name="Baker S.E."/>
        </authorList>
    </citation>
    <scope>NUCLEOTIDE SEQUENCE [LARGE SCALE GENOMIC DNA]</scope>
    <source>
        <strain evidence="2 3">CBS 101889</strain>
    </source>
</reference>
<dbReference type="GeneID" id="37199935"/>
<name>A0A395HQ18_ASPHC</name>
<keyword evidence="3" id="KW-1185">Reference proteome</keyword>
<dbReference type="VEuPathDB" id="FungiDB:BO97DRAFT_407467"/>
<dbReference type="EMBL" id="KZ824301">
    <property type="protein sequence ID" value="RAL09706.1"/>
    <property type="molecule type" value="Genomic_DNA"/>
</dbReference>
<feature type="region of interest" description="Disordered" evidence="1">
    <location>
        <begin position="113"/>
        <end position="174"/>
    </location>
</feature>
<feature type="compositionally biased region" description="Basic residues" evidence="1">
    <location>
        <begin position="161"/>
        <end position="174"/>
    </location>
</feature>
<gene>
    <name evidence="2" type="ORF">BO97DRAFT_407467</name>
</gene>
<dbReference type="RefSeq" id="XP_025548860.1">
    <property type="nucleotide sequence ID" value="XM_025695646.1"/>
</dbReference>
<dbReference type="AlphaFoldDB" id="A0A395HQ18"/>
<protein>
    <submittedName>
        <fullName evidence="2">Uncharacterized protein</fullName>
    </submittedName>
</protein>
<sequence>MICKLQSAGFQDNKTVDLQRDRMVHPVQQWDERSVVIVPVNWRSIARKDYRKLMARLITKNGSAKKQATEDWHGLCKGDRYQCPGLYDPGRKPGGRRAFDHCACRPRKEKSKICRKEGAEREATEKPHTSRTQIRVGVNDRYGSESENVMQARTTESSEGRKRRGKQNKIRVTR</sequence>